<dbReference type="RefSeq" id="WP_341840457.1">
    <property type="nucleotide sequence ID" value="NZ_CP149792.1"/>
</dbReference>
<sequence length="159" mass="18161">MEAKPNPIQIGSVTFEHHFVRWGNYSLDSNGILYVSVRTFPFGKIFGAIGYATTYIHYDIGLTWVPGATPMENTIISLCVCCKTMICFFIGKYVKRWITHVVIVTVAGNRIRLPTETRKTSMEIYDRVRNIIADNKKRAGADRRIYINSQHIESCNISH</sequence>
<evidence type="ECO:0000313" key="1">
    <source>
        <dbReference type="EMBL" id="WZN45707.1"/>
    </source>
</evidence>
<proteinExistence type="predicted"/>
<dbReference type="EMBL" id="CP150096">
    <property type="protein sequence ID" value="WZN45707.1"/>
    <property type="molecule type" value="Genomic_DNA"/>
</dbReference>
<name>A0ABZ2Z0M8_9BACT</name>
<keyword evidence="2" id="KW-1185">Reference proteome</keyword>
<reference evidence="1 2" key="1">
    <citation type="submission" date="2024-03" db="EMBL/GenBank/DDBJ databases">
        <title>Chitinophaga caseinilytica sp. nov., a casein hydrolysing bacterium isolated from forest soil.</title>
        <authorList>
            <person name="Lee D.S."/>
            <person name="Han D.M."/>
            <person name="Baek J.H."/>
            <person name="Choi D.G."/>
            <person name="Jeon J.H."/>
            <person name="Jeon C.O."/>
        </authorList>
    </citation>
    <scope>NUCLEOTIDE SEQUENCE [LARGE SCALE GENOMIC DNA]</scope>
    <source>
        <strain evidence="1 2">KACC 19118</strain>
    </source>
</reference>
<dbReference type="Proteomes" id="UP001449657">
    <property type="component" value="Chromosome"/>
</dbReference>
<protein>
    <submittedName>
        <fullName evidence="1">Uncharacterized protein</fullName>
    </submittedName>
</protein>
<accession>A0ABZ2Z0M8</accession>
<organism evidence="1 2">
    <name type="scientific">Chitinophaga caseinilytica</name>
    <dbReference type="NCBI Taxonomy" id="2267521"/>
    <lineage>
        <taxon>Bacteria</taxon>
        <taxon>Pseudomonadati</taxon>
        <taxon>Bacteroidota</taxon>
        <taxon>Chitinophagia</taxon>
        <taxon>Chitinophagales</taxon>
        <taxon>Chitinophagaceae</taxon>
        <taxon>Chitinophaga</taxon>
    </lineage>
</organism>
<evidence type="ECO:0000313" key="2">
    <source>
        <dbReference type="Proteomes" id="UP001449657"/>
    </source>
</evidence>
<gene>
    <name evidence="1" type="ORF">WJU22_22670</name>
</gene>